<evidence type="ECO:0000313" key="3">
    <source>
        <dbReference type="Proteomes" id="UP001431449"/>
    </source>
</evidence>
<organism evidence="2 3">
    <name type="scientific">Pseudomarimonas salicorniae</name>
    <dbReference type="NCBI Taxonomy" id="2933270"/>
    <lineage>
        <taxon>Bacteria</taxon>
        <taxon>Pseudomonadati</taxon>
        <taxon>Pseudomonadota</taxon>
        <taxon>Gammaproteobacteria</taxon>
        <taxon>Lysobacterales</taxon>
        <taxon>Lysobacteraceae</taxon>
        <taxon>Pseudomarimonas</taxon>
    </lineage>
</organism>
<feature type="chain" id="PRO_5045169500" description="Polymorphic outer membrane protein repeat-containing protein" evidence="1">
    <location>
        <begin position="26"/>
        <end position="502"/>
    </location>
</feature>
<sequence>MNMPFPRHSLAAALTLLIATAPASAIDIVVSSAADDGPGSLRAAIDSANTSDANTPVRILLQLPAGNRTISASLDATPISHPDVSIIGPAIDFDGERVRIESAVPNNVALLRLADTVQRFTLQDVDLAQGGSASGPGCLDGIALPLNAEVTLTRVRMSDCQQLRGSDSAFGGAVALNGTVTIEDSQFTENRVFSPDGAVGGALSHAIGTLTIRRSLFRGNLANSAPTPSAGFGGAIGLVQFGSPSRLVLDEVAFEGNRADLGGAVHTRIPEADITRSSFLGNAAAFGSAVHAFAPNLQAATRLSLGSVSFIGNQASQAGAVDVQGTTAIIRQRNVTYFGNAAGDTSVDRPGAHLSVRGARIQDTHSTLFAQVASEVSGGPTGAAAACAISLAPGPVVIGGANLFADGSCTAFDASGANLVNADLVANGFSDRGIAFVELGENSDALDAGVALAPDDGDFSRCTATDTLRTPRPSDGDLDGTARCDVGAFELDRSRIFGDGFE</sequence>
<protein>
    <recommendedName>
        <fullName evidence="4">Polymorphic outer membrane protein repeat-containing protein</fullName>
    </recommendedName>
</protein>
<reference evidence="2" key="1">
    <citation type="submission" date="2022-04" db="EMBL/GenBank/DDBJ databases">
        <title>Lysobacter sp. CAU 1642 isolated from sea sand.</title>
        <authorList>
            <person name="Kim W."/>
        </authorList>
    </citation>
    <scope>NUCLEOTIDE SEQUENCE</scope>
    <source>
        <strain evidence="2">CAU 1642</strain>
    </source>
</reference>
<proteinExistence type="predicted"/>
<dbReference type="RefSeq" id="WP_248210128.1">
    <property type="nucleotide sequence ID" value="NZ_JALNMH010000010.1"/>
</dbReference>
<evidence type="ECO:0000256" key="1">
    <source>
        <dbReference type="SAM" id="SignalP"/>
    </source>
</evidence>
<comment type="caution">
    <text evidence="2">The sequence shown here is derived from an EMBL/GenBank/DDBJ whole genome shotgun (WGS) entry which is preliminary data.</text>
</comment>
<evidence type="ECO:0000313" key="2">
    <source>
        <dbReference type="EMBL" id="MCK7594602.1"/>
    </source>
</evidence>
<name>A0ABT0GJR2_9GAMM</name>
<dbReference type="PANTHER" id="PTHR11319">
    <property type="entry name" value="G PROTEIN-COUPLED RECEPTOR-RELATED"/>
    <property type="match status" value="1"/>
</dbReference>
<dbReference type="SUPFAM" id="SSF51126">
    <property type="entry name" value="Pectin lyase-like"/>
    <property type="match status" value="1"/>
</dbReference>
<feature type="signal peptide" evidence="1">
    <location>
        <begin position="1"/>
        <end position="25"/>
    </location>
</feature>
<keyword evidence="1" id="KW-0732">Signal</keyword>
<keyword evidence="3" id="KW-1185">Reference proteome</keyword>
<accession>A0ABT0GJR2</accession>
<dbReference type="PANTHER" id="PTHR11319:SF35">
    <property type="entry name" value="OUTER MEMBRANE PROTEIN PMPC-RELATED"/>
    <property type="match status" value="1"/>
</dbReference>
<evidence type="ECO:0008006" key="4">
    <source>
        <dbReference type="Google" id="ProtNLM"/>
    </source>
</evidence>
<dbReference type="Proteomes" id="UP001431449">
    <property type="component" value="Unassembled WGS sequence"/>
</dbReference>
<dbReference type="InterPro" id="IPR011050">
    <property type="entry name" value="Pectin_lyase_fold/virulence"/>
</dbReference>
<dbReference type="EMBL" id="JALNMH010000010">
    <property type="protein sequence ID" value="MCK7594602.1"/>
    <property type="molecule type" value="Genomic_DNA"/>
</dbReference>
<gene>
    <name evidence="2" type="ORF">M0G41_13090</name>
</gene>